<dbReference type="PANTHER" id="PTHR36838:SF4">
    <property type="entry name" value="AUXIN EFFLUX CARRIER FAMILY PROTEIN"/>
    <property type="match status" value="1"/>
</dbReference>
<reference evidence="9 10" key="1">
    <citation type="submission" date="2024-07" db="EMBL/GenBank/DDBJ databases">
        <authorList>
            <person name="Kang M."/>
        </authorList>
    </citation>
    <scope>NUCLEOTIDE SEQUENCE [LARGE SCALE GENOMIC DNA]</scope>
    <source>
        <strain evidence="9 10">DFM31</strain>
    </source>
</reference>
<feature type="transmembrane region" description="Helical" evidence="8">
    <location>
        <begin position="122"/>
        <end position="147"/>
    </location>
</feature>
<name>A0ABV3L9Z9_9RHOB</name>
<keyword evidence="7 8" id="KW-0472">Membrane</keyword>
<keyword evidence="6 8" id="KW-1133">Transmembrane helix</keyword>
<evidence type="ECO:0000256" key="1">
    <source>
        <dbReference type="ARBA" id="ARBA00004651"/>
    </source>
</evidence>
<comment type="caution">
    <text evidence="9">The sequence shown here is derived from an EMBL/GenBank/DDBJ whole genome shotgun (WGS) entry which is preliminary data.</text>
</comment>
<feature type="transmembrane region" description="Helical" evidence="8">
    <location>
        <begin position="168"/>
        <end position="190"/>
    </location>
</feature>
<evidence type="ECO:0000313" key="10">
    <source>
        <dbReference type="Proteomes" id="UP001553161"/>
    </source>
</evidence>
<evidence type="ECO:0000256" key="3">
    <source>
        <dbReference type="ARBA" id="ARBA00022448"/>
    </source>
</evidence>
<comment type="subcellular location">
    <subcellularLocation>
        <location evidence="1">Cell membrane</location>
        <topology evidence="1">Multi-pass membrane protein</topology>
    </subcellularLocation>
</comment>
<keyword evidence="5 8" id="KW-0812">Transmembrane</keyword>
<dbReference type="Pfam" id="PF03547">
    <property type="entry name" value="Mem_trans"/>
    <property type="match status" value="1"/>
</dbReference>
<dbReference type="RefSeq" id="WP_366193807.1">
    <property type="nucleotide sequence ID" value="NZ_JBFBVU010000019.1"/>
</dbReference>
<proteinExistence type="inferred from homology"/>
<organism evidence="9 10">
    <name type="scientific">Meridianimarinicoccus marinus</name>
    <dbReference type="NCBI Taxonomy" id="3231483"/>
    <lineage>
        <taxon>Bacteria</taxon>
        <taxon>Pseudomonadati</taxon>
        <taxon>Pseudomonadota</taxon>
        <taxon>Alphaproteobacteria</taxon>
        <taxon>Rhodobacterales</taxon>
        <taxon>Paracoccaceae</taxon>
        <taxon>Meridianimarinicoccus</taxon>
    </lineage>
</organism>
<dbReference type="Gene3D" id="1.20.1530.20">
    <property type="match status" value="1"/>
</dbReference>
<keyword evidence="4" id="KW-1003">Cell membrane</keyword>
<feature type="transmembrane region" description="Helical" evidence="8">
    <location>
        <begin position="234"/>
        <end position="261"/>
    </location>
</feature>
<evidence type="ECO:0000256" key="5">
    <source>
        <dbReference type="ARBA" id="ARBA00022692"/>
    </source>
</evidence>
<dbReference type="EMBL" id="JBFBVU010000019">
    <property type="protein sequence ID" value="MEV8467895.1"/>
    <property type="molecule type" value="Genomic_DNA"/>
</dbReference>
<feature type="transmembrane region" description="Helical" evidence="8">
    <location>
        <begin position="62"/>
        <end position="82"/>
    </location>
</feature>
<accession>A0ABV3L9Z9</accession>
<dbReference type="InterPro" id="IPR004776">
    <property type="entry name" value="Mem_transp_PIN-like"/>
</dbReference>
<evidence type="ECO:0000256" key="7">
    <source>
        <dbReference type="ARBA" id="ARBA00023136"/>
    </source>
</evidence>
<sequence>MLTIALAIAPIFALLVLGNVLRRKGIPSFEFWTLNDKLVYWVLMPALLFHQTSTAHLDPAMVGPYAVVILGGFFIAVIYGLLAARAAKLPGPVASSLLQGASRHNTFIALAASEQLLGAEGLALAALASAMYIPVTSFVIVPCMVALHADRSESGLWRRILRDLATNPLILSVLAGLLANATGQTAVPVLHETSRILGSAALPIMLLSVGASLKARQLTAAVPLTLLSAGSKFLLFPAVVVGLSLLVGLTQTQMTVALIYAAVPTATSSYTLARQMGGDSAVMAAIMSLQTAMSFVTIPVTLSLVARFLGG</sequence>
<dbReference type="PANTHER" id="PTHR36838">
    <property type="entry name" value="AUXIN EFFLUX CARRIER FAMILY PROTEIN"/>
    <property type="match status" value="1"/>
</dbReference>
<keyword evidence="10" id="KW-1185">Reference proteome</keyword>
<protein>
    <submittedName>
        <fullName evidence="9">AEC family transporter</fullName>
    </submittedName>
</protein>
<evidence type="ECO:0000256" key="8">
    <source>
        <dbReference type="SAM" id="Phobius"/>
    </source>
</evidence>
<evidence type="ECO:0000256" key="2">
    <source>
        <dbReference type="ARBA" id="ARBA00010145"/>
    </source>
</evidence>
<dbReference type="InterPro" id="IPR038770">
    <property type="entry name" value="Na+/solute_symporter_sf"/>
</dbReference>
<gene>
    <name evidence="9" type="ORF">AB0T83_14040</name>
</gene>
<evidence type="ECO:0000313" key="9">
    <source>
        <dbReference type="EMBL" id="MEV8467895.1"/>
    </source>
</evidence>
<keyword evidence="3" id="KW-0813">Transport</keyword>
<evidence type="ECO:0000256" key="4">
    <source>
        <dbReference type="ARBA" id="ARBA00022475"/>
    </source>
</evidence>
<comment type="similarity">
    <text evidence="2">Belongs to the auxin efflux carrier (TC 2.A.69) family.</text>
</comment>
<dbReference type="Proteomes" id="UP001553161">
    <property type="component" value="Unassembled WGS sequence"/>
</dbReference>
<evidence type="ECO:0000256" key="6">
    <source>
        <dbReference type="ARBA" id="ARBA00022989"/>
    </source>
</evidence>
<feature type="transmembrane region" description="Helical" evidence="8">
    <location>
        <begin position="281"/>
        <end position="306"/>
    </location>
</feature>